<comment type="caution">
    <text evidence="1">The sequence shown here is derived from an EMBL/GenBank/DDBJ whole genome shotgun (WGS) entry which is preliminary data.</text>
</comment>
<accession>A0A4V2GD18</accession>
<organism evidence="1 2">
    <name type="scientific">Micromonospora kangleipakensis</name>
    <dbReference type="NCBI Taxonomy" id="1077942"/>
    <lineage>
        <taxon>Bacteria</taxon>
        <taxon>Bacillati</taxon>
        <taxon>Actinomycetota</taxon>
        <taxon>Actinomycetes</taxon>
        <taxon>Micromonosporales</taxon>
        <taxon>Micromonosporaceae</taxon>
        <taxon>Micromonospora</taxon>
    </lineage>
</organism>
<dbReference type="OrthoDB" id="3210980at2"/>
<proteinExistence type="predicted"/>
<dbReference type="EMBL" id="SHLD01000001">
    <property type="protein sequence ID" value="RZU74196.1"/>
    <property type="molecule type" value="Genomic_DNA"/>
</dbReference>
<gene>
    <name evidence="1" type="ORF">EV384_2639</name>
</gene>
<dbReference type="AlphaFoldDB" id="A0A4V2GD18"/>
<keyword evidence="2" id="KW-1185">Reference proteome</keyword>
<dbReference type="Proteomes" id="UP000294114">
    <property type="component" value="Unassembled WGS sequence"/>
</dbReference>
<protein>
    <submittedName>
        <fullName evidence="1">DUF3000 family protein</fullName>
    </submittedName>
</protein>
<evidence type="ECO:0000313" key="2">
    <source>
        <dbReference type="Proteomes" id="UP000294114"/>
    </source>
</evidence>
<sequence length="190" mass="19837">MAPPIALPETFARAVAGLRSVTPRPEIVLEEVGAPQRLAPYAFALSAGVLRDGDEVATGRLILLHDPAGHEAWQGTLRLVTYVTAELEVDLAADPLLPGVGWTWLTDALDAQHARHRAIGGTVTQTLSTRFGELAGPPAAGDIEIRASWTPLGVDLGAHLLGWCALLASTAGLPPPGVTALPSRRPATTT</sequence>
<name>A0A4V2GD18_9ACTN</name>
<dbReference type="RefSeq" id="WP_130333294.1">
    <property type="nucleotide sequence ID" value="NZ_SHLD01000001.1"/>
</dbReference>
<reference evidence="1 2" key="1">
    <citation type="submission" date="2019-02" db="EMBL/GenBank/DDBJ databases">
        <title>Sequencing the genomes of 1000 actinobacteria strains.</title>
        <authorList>
            <person name="Klenk H.-P."/>
        </authorList>
    </citation>
    <scope>NUCLEOTIDE SEQUENCE [LARGE SCALE GENOMIC DNA]</scope>
    <source>
        <strain evidence="1 2">DSM 45612</strain>
    </source>
</reference>
<dbReference type="Pfam" id="PF11452">
    <property type="entry name" value="DUF3000"/>
    <property type="match status" value="1"/>
</dbReference>
<dbReference type="InterPro" id="IPR021555">
    <property type="entry name" value="DUF3000"/>
</dbReference>
<evidence type="ECO:0000313" key="1">
    <source>
        <dbReference type="EMBL" id="RZU74196.1"/>
    </source>
</evidence>